<evidence type="ECO:0000256" key="1">
    <source>
        <dbReference type="ARBA" id="ARBA00012513"/>
    </source>
</evidence>
<evidence type="ECO:0000256" key="5">
    <source>
        <dbReference type="ARBA" id="ARBA00022741"/>
    </source>
</evidence>
<dbReference type="EMBL" id="VFLP01000004">
    <property type="protein sequence ID" value="TRX97999.1"/>
    <property type="molecule type" value="Genomic_DNA"/>
</dbReference>
<keyword evidence="4 15" id="KW-0808">Transferase</keyword>
<dbReference type="FunFam" id="3.30.200.20:FF:000042">
    <property type="entry name" value="Aurora kinase A"/>
    <property type="match status" value="1"/>
</dbReference>
<comment type="similarity">
    <text evidence="15">Belongs to the protein kinase superfamily. Ser/Thr protein kinase family. Aurora subfamily.</text>
</comment>
<comment type="catalytic activity">
    <reaction evidence="9 15">
        <text>L-seryl-[protein] + ATP = O-phospho-L-seryl-[protein] + ADP + H(+)</text>
        <dbReference type="Rhea" id="RHEA:17989"/>
        <dbReference type="Rhea" id="RHEA-COMP:9863"/>
        <dbReference type="Rhea" id="RHEA-COMP:11604"/>
        <dbReference type="ChEBI" id="CHEBI:15378"/>
        <dbReference type="ChEBI" id="CHEBI:29999"/>
        <dbReference type="ChEBI" id="CHEBI:30616"/>
        <dbReference type="ChEBI" id="CHEBI:83421"/>
        <dbReference type="ChEBI" id="CHEBI:456216"/>
        <dbReference type="EC" id="2.7.11.1"/>
    </reaction>
</comment>
<evidence type="ECO:0000256" key="4">
    <source>
        <dbReference type="ARBA" id="ARBA00022679"/>
    </source>
</evidence>
<evidence type="ECO:0000256" key="7">
    <source>
        <dbReference type="ARBA" id="ARBA00022840"/>
    </source>
</evidence>
<dbReference type="FunFam" id="1.10.510.10:FF:000235">
    <property type="entry name" value="Serine/threonine-protein kinase ark1"/>
    <property type="match status" value="1"/>
</dbReference>
<evidence type="ECO:0000256" key="9">
    <source>
        <dbReference type="ARBA" id="ARBA00048679"/>
    </source>
</evidence>
<gene>
    <name evidence="18" type="ORF">FHL15_001209</name>
</gene>
<dbReference type="SMART" id="SM00220">
    <property type="entry name" value="S_TKc"/>
    <property type="match status" value="1"/>
</dbReference>
<dbReference type="GO" id="GO:0072479">
    <property type="term" value="P:response to mitotic cell cycle spindle assembly checkpoint signaling"/>
    <property type="evidence" value="ECO:0007669"/>
    <property type="project" value="UniProtKB-ARBA"/>
</dbReference>
<feature type="binding site" evidence="11">
    <location>
        <begin position="141"/>
        <end position="143"/>
    </location>
    <ligand>
        <name>ATP</name>
        <dbReference type="ChEBI" id="CHEBI:30616"/>
    </ligand>
</feature>
<dbReference type="PROSITE" id="PS50011">
    <property type="entry name" value="PROTEIN_KINASE_DOM"/>
    <property type="match status" value="1"/>
</dbReference>
<evidence type="ECO:0000313" key="18">
    <source>
        <dbReference type="EMBL" id="TRX97999.1"/>
    </source>
</evidence>
<accession>A0A553ICT4</accession>
<dbReference type="PROSITE" id="PS00107">
    <property type="entry name" value="PROTEIN_KINASE_ATP"/>
    <property type="match status" value="1"/>
</dbReference>
<feature type="cross-link" description="Glycyl lysine isopeptide (Lys-Gly) (interchain with G-Cter in SUMO2)" evidence="12">
    <location>
        <position position="188"/>
    </location>
</feature>
<dbReference type="GO" id="GO:0090266">
    <property type="term" value="P:regulation of mitotic cell cycle spindle assembly checkpoint"/>
    <property type="evidence" value="ECO:0007669"/>
    <property type="project" value="UniProtKB-ARBA"/>
</dbReference>
<dbReference type="GO" id="GO:0008608">
    <property type="term" value="P:attachment of spindle microtubules to kinetochore"/>
    <property type="evidence" value="ECO:0007669"/>
    <property type="project" value="UniProtKB-ARBA"/>
</dbReference>
<dbReference type="PANTHER" id="PTHR24350">
    <property type="entry name" value="SERINE/THREONINE-PROTEIN KINASE IAL-RELATED"/>
    <property type="match status" value="1"/>
</dbReference>
<dbReference type="InterPro" id="IPR000719">
    <property type="entry name" value="Prot_kinase_dom"/>
</dbReference>
<keyword evidence="7 11" id="KW-0067">ATP-binding</keyword>
<protein>
    <recommendedName>
        <fullName evidence="2 15">Aurora kinase</fullName>
        <ecNumber evidence="1 15">2.7.11.1</ecNumber>
    </recommendedName>
</protein>
<dbReference type="GO" id="GO:0005524">
    <property type="term" value="F:ATP binding"/>
    <property type="evidence" value="ECO:0007669"/>
    <property type="project" value="UniProtKB-UniRule"/>
</dbReference>
<dbReference type="GO" id="GO:0032465">
    <property type="term" value="P:regulation of cytokinesis"/>
    <property type="evidence" value="ECO:0007669"/>
    <property type="project" value="UniProtKB-ARBA"/>
</dbReference>
<dbReference type="Pfam" id="PF00069">
    <property type="entry name" value="Pkinase"/>
    <property type="match status" value="1"/>
</dbReference>
<dbReference type="GO" id="GO:0051233">
    <property type="term" value="C:spindle midzone"/>
    <property type="evidence" value="ECO:0007669"/>
    <property type="project" value="UniProtKB-ARBA"/>
</dbReference>
<evidence type="ECO:0000313" key="19">
    <source>
        <dbReference type="Proteomes" id="UP000319160"/>
    </source>
</evidence>
<dbReference type="InterPro" id="IPR008271">
    <property type="entry name" value="Ser/Thr_kinase_AS"/>
</dbReference>
<evidence type="ECO:0000256" key="14">
    <source>
        <dbReference type="RuleBase" id="RU000304"/>
    </source>
</evidence>
<dbReference type="SUPFAM" id="SSF56112">
    <property type="entry name" value="Protein kinase-like (PK-like)"/>
    <property type="match status" value="1"/>
</dbReference>
<evidence type="ECO:0000256" key="11">
    <source>
        <dbReference type="PIRSR" id="PIRSR630616-2"/>
    </source>
</evidence>
<feature type="binding site" evidence="11">
    <location>
        <begin position="190"/>
        <end position="191"/>
    </location>
    <ligand>
        <name>ATP</name>
        <dbReference type="ChEBI" id="CHEBI:30616"/>
    </ligand>
</feature>
<evidence type="ECO:0000256" key="16">
    <source>
        <dbReference type="SAM" id="MobiDB-lite"/>
    </source>
</evidence>
<dbReference type="CDD" id="cd14007">
    <property type="entry name" value="STKc_Aurora"/>
    <property type="match status" value="1"/>
</dbReference>
<dbReference type="AlphaFoldDB" id="A0A553ICT4"/>
<feature type="active site" description="Proton acceptor" evidence="10">
    <location>
        <position position="186"/>
    </location>
</feature>
<feature type="binding site" evidence="11">
    <location>
        <position position="204"/>
    </location>
    <ligand>
        <name>ATP</name>
        <dbReference type="ChEBI" id="CHEBI:30616"/>
    </ligand>
</feature>
<dbReference type="GO" id="GO:1902115">
    <property type="term" value="P:regulation of organelle assembly"/>
    <property type="evidence" value="ECO:0007669"/>
    <property type="project" value="UniProtKB-ARBA"/>
</dbReference>
<sequence>MTSKENEAIGVSVSSDGPRPCKRVRLNTPRSSTRTTALAESNHAAKSAIQSTSTQSKLHYGLFEIARPLGSGAFGQVYLARHRESCLICALKVLNKENFMCDGKERHVRREIEVHSCLRHPGIIGFYGWFHDSSRIVLILEYAIGGELFKVLAREDHFSEQRAAKYIAQVACSLSYLHKKHVMHRDIKPENILLGLHGELKLADFGYSVHAPDNKRETKCGTLDYMSPEMLVRGTVSYTNAVDLWALGVLTYEFLTGWTPFADNTVAATRRRICKLDMEPLPASISPEAKHFIHSLLVLDPPTRLSLEGVLDHPWIVKNCKSPG</sequence>
<keyword evidence="19" id="KW-1185">Reference proteome</keyword>
<dbReference type="InterPro" id="IPR011009">
    <property type="entry name" value="Kinase-like_dom_sf"/>
</dbReference>
<dbReference type="InterPro" id="IPR017441">
    <property type="entry name" value="Protein_kinase_ATP_BS"/>
</dbReference>
<evidence type="ECO:0000256" key="12">
    <source>
        <dbReference type="PIRSR" id="PIRSR630616-3"/>
    </source>
</evidence>
<evidence type="ECO:0000256" key="10">
    <source>
        <dbReference type="PIRSR" id="PIRSR630616-1"/>
    </source>
</evidence>
<dbReference type="EC" id="2.7.11.1" evidence="1 15"/>
<feature type="domain" description="Protein kinase" evidence="17">
    <location>
        <begin position="63"/>
        <end position="316"/>
    </location>
</feature>
<comment type="catalytic activity">
    <reaction evidence="8 15">
        <text>L-threonyl-[protein] + ATP = O-phospho-L-threonyl-[protein] + ADP + H(+)</text>
        <dbReference type="Rhea" id="RHEA:46608"/>
        <dbReference type="Rhea" id="RHEA-COMP:11060"/>
        <dbReference type="Rhea" id="RHEA-COMP:11605"/>
        <dbReference type="ChEBI" id="CHEBI:15378"/>
        <dbReference type="ChEBI" id="CHEBI:30013"/>
        <dbReference type="ChEBI" id="CHEBI:30616"/>
        <dbReference type="ChEBI" id="CHEBI:61977"/>
        <dbReference type="ChEBI" id="CHEBI:456216"/>
        <dbReference type="EC" id="2.7.11.1"/>
    </reaction>
</comment>
<evidence type="ECO:0000256" key="8">
    <source>
        <dbReference type="ARBA" id="ARBA00047899"/>
    </source>
</evidence>
<comment type="caution">
    <text evidence="18">The sequence shown here is derived from an EMBL/GenBank/DDBJ whole genome shotgun (WGS) entry which is preliminary data.</text>
</comment>
<dbReference type="OrthoDB" id="377346at2759"/>
<name>A0A553ICT4_9PEZI</name>
<dbReference type="GO" id="GO:0004674">
    <property type="term" value="F:protein serine/threonine kinase activity"/>
    <property type="evidence" value="ECO:0007669"/>
    <property type="project" value="UniProtKB-KW"/>
</dbReference>
<dbReference type="GO" id="GO:0044779">
    <property type="term" value="P:meiotic spindle checkpoint signaling"/>
    <property type="evidence" value="ECO:0007669"/>
    <property type="project" value="UniProtKB-ARBA"/>
</dbReference>
<feature type="compositionally biased region" description="Polar residues" evidence="16">
    <location>
        <begin position="28"/>
        <end position="39"/>
    </location>
</feature>
<proteinExistence type="inferred from homology"/>
<feature type="binding site" evidence="11 13">
    <location>
        <position position="92"/>
    </location>
    <ligand>
        <name>ATP</name>
        <dbReference type="ChEBI" id="CHEBI:30616"/>
    </ligand>
</feature>
<dbReference type="PROSITE" id="PS00108">
    <property type="entry name" value="PROTEIN_KINASE_ST"/>
    <property type="match status" value="1"/>
</dbReference>
<evidence type="ECO:0000256" key="6">
    <source>
        <dbReference type="ARBA" id="ARBA00022777"/>
    </source>
</evidence>
<feature type="region of interest" description="Disordered" evidence="16">
    <location>
        <begin position="1"/>
        <end position="45"/>
    </location>
</feature>
<evidence type="ECO:0000259" key="17">
    <source>
        <dbReference type="PROSITE" id="PS50011"/>
    </source>
</evidence>
<keyword evidence="5 11" id="KW-0547">Nucleotide-binding</keyword>
<evidence type="ECO:0000256" key="2">
    <source>
        <dbReference type="ARBA" id="ARBA00021157"/>
    </source>
</evidence>
<dbReference type="GO" id="GO:0000776">
    <property type="term" value="C:kinetochore"/>
    <property type="evidence" value="ECO:0007669"/>
    <property type="project" value="UniProtKB-ARBA"/>
</dbReference>
<dbReference type="InterPro" id="IPR030616">
    <property type="entry name" value="Aur-like"/>
</dbReference>
<dbReference type="Proteomes" id="UP000319160">
    <property type="component" value="Unassembled WGS sequence"/>
</dbReference>
<organism evidence="18 19">
    <name type="scientific">Xylaria flabelliformis</name>
    <dbReference type="NCBI Taxonomy" id="2512241"/>
    <lineage>
        <taxon>Eukaryota</taxon>
        <taxon>Fungi</taxon>
        <taxon>Dikarya</taxon>
        <taxon>Ascomycota</taxon>
        <taxon>Pezizomycotina</taxon>
        <taxon>Sordariomycetes</taxon>
        <taxon>Xylariomycetidae</taxon>
        <taxon>Xylariales</taxon>
        <taxon>Xylariaceae</taxon>
        <taxon>Xylaria</taxon>
    </lineage>
</organism>
<dbReference type="Gene3D" id="1.10.510.10">
    <property type="entry name" value="Transferase(Phosphotransferase) domain 1"/>
    <property type="match status" value="1"/>
</dbReference>
<dbReference type="GO" id="GO:0045143">
    <property type="term" value="P:homologous chromosome segregation"/>
    <property type="evidence" value="ECO:0007669"/>
    <property type="project" value="UniProtKB-ARBA"/>
</dbReference>
<evidence type="ECO:0000256" key="3">
    <source>
        <dbReference type="ARBA" id="ARBA00022527"/>
    </source>
</evidence>
<keyword evidence="6 15" id="KW-0418">Kinase</keyword>
<dbReference type="GO" id="GO:0032133">
    <property type="term" value="C:chromosome passenger complex"/>
    <property type="evidence" value="ECO:0007669"/>
    <property type="project" value="UniProtKB-ARBA"/>
</dbReference>
<evidence type="ECO:0000256" key="15">
    <source>
        <dbReference type="RuleBase" id="RU367134"/>
    </source>
</evidence>
<dbReference type="STRING" id="2512241.A0A553ICT4"/>
<evidence type="ECO:0000256" key="13">
    <source>
        <dbReference type="PROSITE-ProRule" id="PRU10141"/>
    </source>
</evidence>
<dbReference type="GO" id="GO:0000819">
    <property type="term" value="P:sister chromatid segregation"/>
    <property type="evidence" value="ECO:0007669"/>
    <property type="project" value="UniProtKB-ARBA"/>
</dbReference>
<reference evidence="19" key="1">
    <citation type="submission" date="2019-06" db="EMBL/GenBank/DDBJ databases">
        <title>Draft genome sequence of the griseofulvin-producing fungus Xylaria cubensis strain G536.</title>
        <authorList>
            <person name="Mead M.E."/>
            <person name="Raja H.A."/>
            <person name="Steenwyk J.L."/>
            <person name="Knowles S.L."/>
            <person name="Oberlies N.H."/>
            <person name="Rokas A."/>
        </authorList>
    </citation>
    <scope>NUCLEOTIDE SEQUENCE [LARGE SCALE GENOMIC DNA]</scope>
    <source>
        <strain evidence="19">G536</strain>
    </source>
</reference>
<keyword evidence="3 14" id="KW-0723">Serine/threonine-protein kinase</keyword>